<dbReference type="RefSeq" id="WP_098192681.1">
    <property type="nucleotide sequence ID" value="NZ_CP023777.1"/>
</dbReference>
<feature type="domain" description="Glycosyl transferase family 1" evidence="2">
    <location>
        <begin position="183"/>
        <end position="333"/>
    </location>
</feature>
<evidence type="ECO:0000259" key="2">
    <source>
        <dbReference type="Pfam" id="PF00534"/>
    </source>
</evidence>
<dbReference type="SUPFAM" id="SSF53756">
    <property type="entry name" value="UDP-Glycosyltransferase/glycogen phosphorylase"/>
    <property type="match status" value="1"/>
</dbReference>
<evidence type="ECO:0000256" key="1">
    <source>
        <dbReference type="ARBA" id="ARBA00022679"/>
    </source>
</evidence>
<dbReference type="PANTHER" id="PTHR46401">
    <property type="entry name" value="GLYCOSYLTRANSFERASE WBBK-RELATED"/>
    <property type="match status" value="1"/>
</dbReference>
<dbReference type="EMBL" id="CP023777">
    <property type="protein sequence ID" value="ATL46293.1"/>
    <property type="molecule type" value="Genomic_DNA"/>
</dbReference>
<keyword evidence="4" id="KW-1185">Reference proteome</keyword>
<dbReference type="GO" id="GO:0016757">
    <property type="term" value="F:glycosyltransferase activity"/>
    <property type="evidence" value="ECO:0007669"/>
    <property type="project" value="InterPro"/>
</dbReference>
<gene>
    <name evidence="3" type="ORF">COR50_03400</name>
</gene>
<protein>
    <recommendedName>
        <fullName evidence="2">Glycosyl transferase family 1 domain-containing protein</fullName>
    </recommendedName>
</protein>
<accession>A0A291QQX0</accession>
<dbReference type="Gene3D" id="3.40.50.2000">
    <property type="entry name" value="Glycogen Phosphorylase B"/>
    <property type="match status" value="1"/>
</dbReference>
<reference evidence="3 4" key="1">
    <citation type="submission" date="2017-10" db="EMBL/GenBank/DDBJ databases">
        <title>Paenichitinophaga pekingensis gen. nov., sp. nov., isolated from activated sludge.</title>
        <authorList>
            <person name="Jin D."/>
            <person name="Kong X."/>
            <person name="Deng Y."/>
            <person name="Bai Z."/>
        </authorList>
    </citation>
    <scope>NUCLEOTIDE SEQUENCE [LARGE SCALE GENOMIC DNA]</scope>
    <source>
        <strain evidence="3 4">13</strain>
    </source>
</reference>
<evidence type="ECO:0000313" key="3">
    <source>
        <dbReference type="EMBL" id="ATL46293.1"/>
    </source>
</evidence>
<proteinExistence type="predicted"/>
<dbReference type="PANTHER" id="PTHR46401:SF2">
    <property type="entry name" value="GLYCOSYLTRANSFERASE WBBK-RELATED"/>
    <property type="match status" value="1"/>
</dbReference>
<dbReference type="Pfam" id="PF00534">
    <property type="entry name" value="Glycos_transf_1"/>
    <property type="match status" value="1"/>
</dbReference>
<name>A0A291QQX0_9BACT</name>
<dbReference type="AlphaFoldDB" id="A0A291QQX0"/>
<dbReference type="InterPro" id="IPR001296">
    <property type="entry name" value="Glyco_trans_1"/>
</dbReference>
<dbReference type="Proteomes" id="UP000220133">
    <property type="component" value="Chromosome"/>
</dbReference>
<dbReference type="OrthoDB" id="9801609at2"/>
<sequence length="360" mass="39099">MRIAVIAPHIAEDHIADTGLASTLLLQSLAGQNPANDWNILTDASFQFAAPMPSNLRQSLVKGNTGSGLGRLLQQSLHWPNAMKQYQPDILFCIDFIYPIKAGRKAYLALMYFPGILQSEKAKKHLPLYEGIIVFSGYMKQQVLQAFPAMEGKVTVVAPGVPAGLAPLDWDERQALKQKYANAAEYFVVVSSIHPKNNIIPLLKAFSAFKKRMRSSMKLVIVGSVSAAGAEIMESLKTYRFRDEVKCLQDVTAAELSKIIAGAYAMVHVAGNDGMALPVYIAAATEVPLVVTNGSAAAEIGKNGALRVVPGDINDLAEKIGAIYKDEHLRAKILQQLPTGNNFPSWRDAANNILETLQEG</sequence>
<dbReference type="KEGG" id="cbae:COR50_03400"/>
<organism evidence="3 4">
    <name type="scientific">Chitinophaga caeni</name>
    <dbReference type="NCBI Taxonomy" id="2029983"/>
    <lineage>
        <taxon>Bacteria</taxon>
        <taxon>Pseudomonadati</taxon>
        <taxon>Bacteroidota</taxon>
        <taxon>Chitinophagia</taxon>
        <taxon>Chitinophagales</taxon>
        <taxon>Chitinophagaceae</taxon>
        <taxon>Chitinophaga</taxon>
    </lineage>
</organism>
<evidence type="ECO:0000313" key="4">
    <source>
        <dbReference type="Proteomes" id="UP000220133"/>
    </source>
</evidence>
<keyword evidence="1" id="KW-0808">Transferase</keyword>